<evidence type="ECO:0000256" key="1">
    <source>
        <dbReference type="ARBA" id="ARBA00022475"/>
    </source>
</evidence>
<feature type="transmembrane region" description="Helical" evidence="5">
    <location>
        <begin position="114"/>
        <end position="147"/>
    </location>
</feature>
<comment type="similarity">
    <text evidence="5">Belongs to the UPF0756 family.</text>
</comment>
<evidence type="ECO:0000256" key="2">
    <source>
        <dbReference type="ARBA" id="ARBA00022692"/>
    </source>
</evidence>
<keyword evidence="2 5" id="KW-0812">Transmembrane</keyword>
<gene>
    <name evidence="6" type="ORF">skT53_18050</name>
</gene>
<dbReference type="HAMAP" id="MF_01874">
    <property type="entry name" value="UPF0756"/>
    <property type="match status" value="1"/>
</dbReference>
<dbReference type="GO" id="GO:0005886">
    <property type="term" value="C:plasma membrane"/>
    <property type="evidence" value="ECO:0007669"/>
    <property type="project" value="UniProtKB-SubCell"/>
</dbReference>
<organism evidence="6 7">
    <name type="scientific">Effusibacillus dendaii</name>
    <dbReference type="NCBI Taxonomy" id="2743772"/>
    <lineage>
        <taxon>Bacteria</taxon>
        <taxon>Bacillati</taxon>
        <taxon>Bacillota</taxon>
        <taxon>Bacilli</taxon>
        <taxon>Bacillales</taxon>
        <taxon>Alicyclobacillaceae</taxon>
        <taxon>Effusibacillus</taxon>
    </lineage>
</organism>
<dbReference type="Pfam" id="PF04284">
    <property type="entry name" value="DUF441"/>
    <property type="match status" value="1"/>
</dbReference>
<evidence type="ECO:0000313" key="7">
    <source>
        <dbReference type="Proteomes" id="UP000593802"/>
    </source>
</evidence>
<feature type="transmembrane region" description="Helical" evidence="5">
    <location>
        <begin position="7"/>
        <end position="32"/>
    </location>
</feature>
<evidence type="ECO:0000256" key="4">
    <source>
        <dbReference type="ARBA" id="ARBA00023136"/>
    </source>
</evidence>
<dbReference type="PANTHER" id="PTHR38452:SF1">
    <property type="entry name" value="UPF0756 MEMBRANE PROTEIN YEAL"/>
    <property type="match status" value="1"/>
</dbReference>
<keyword evidence="7" id="KW-1185">Reference proteome</keyword>
<feature type="transmembrane region" description="Helical" evidence="5">
    <location>
        <begin position="83"/>
        <end position="102"/>
    </location>
</feature>
<dbReference type="PANTHER" id="PTHR38452">
    <property type="entry name" value="UPF0756 MEMBRANE PROTEIN YEAL"/>
    <property type="match status" value="1"/>
</dbReference>
<evidence type="ECO:0000256" key="3">
    <source>
        <dbReference type="ARBA" id="ARBA00022989"/>
    </source>
</evidence>
<dbReference type="EMBL" id="AP023366">
    <property type="protein sequence ID" value="BCJ86820.1"/>
    <property type="molecule type" value="Genomic_DNA"/>
</dbReference>
<dbReference type="InterPro" id="IPR007382">
    <property type="entry name" value="UPF0756_TM"/>
</dbReference>
<proteinExistence type="inferred from homology"/>
<name>A0A7I8DE74_9BACL</name>
<keyword evidence="4 5" id="KW-0472">Membrane</keyword>
<evidence type="ECO:0000313" key="6">
    <source>
        <dbReference type="EMBL" id="BCJ86820.1"/>
    </source>
</evidence>
<dbReference type="RefSeq" id="WP_226375394.1">
    <property type="nucleotide sequence ID" value="NZ_AP023366.1"/>
</dbReference>
<protein>
    <recommendedName>
        <fullName evidence="5">UPF0756 membrane protein skT53_18050</fullName>
    </recommendedName>
</protein>
<dbReference type="Proteomes" id="UP000593802">
    <property type="component" value="Chromosome"/>
</dbReference>
<dbReference type="AlphaFoldDB" id="A0A7I8DE74"/>
<dbReference type="KEGG" id="eff:skT53_18050"/>
<reference evidence="6 7" key="1">
    <citation type="submission" date="2020-08" db="EMBL/GenBank/DDBJ databases">
        <title>Complete Genome Sequence of Effusibacillus dendaii Strain skT53, Isolated from Farmland soil.</title>
        <authorList>
            <person name="Konishi T."/>
            <person name="Kawasaki H."/>
        </authorList>
    </citation>
    <scope>NUCLEOTIDE SEQUENCE [LARGE SCALE GENOMIC DNA]</scope>
    <source>
        <strain evidence="7">skT53</strain>
    </source>
</reference>
<keyword evidence="3 5" id="KW-1133">Transmembrane helix</keyword>
<comment type="subcellular location">
    <subcellularLocation>
        <location evidence="5">Cell membrane</location>
        <topology evidence="5">Multi-pass membrane protein</topology>
    </subcellularLocation>
</comment>
<keyword evidence="1 5" id="KW-1003">Cell membrane</keyword>
<sequence>MDSYIILAVILLLGVLSKNTAIWIAAGFLILIRLLPASLIPSNTVLHWTDEYAIKIGVAILTIGVLVPIALGKISGTQILNSIKTGPGILAVIVGIAVAYLGGRGTDLLVSQPIVIIGLLVGTIVGVVFFGGIPVGPLIAAGVVALFSNIFK</sequence>
<feature type="transmembrane region" description="Helical" evidence="5">
    <location>
        <begin position="52"/>
        <end position="71"/>
    </location>
</feature>
<accession>A0A7I8DE74</accession>
<evidence type="ECO:0000256" key="5">
    <source>
        <dbReference type="HAMAP-Rule" id="MF_01874"/>
    </source>
</evidence>